<dbReference type="Gene3D" id="3.30.565.10">
    <property type="entry name" value="Histidine kinase-like ATPase, C-terminal domain"/>
    <property type="match status" value="1"/>
</dbReference>
<evidence type="ECO:0000256" key="10">
    <source>
        <dbReference type="ARBA" id="ARBA00023136"/>
    </source>
</evidence>
<evidence type="ECO:0000256" key="5">
    <source>
        <dbReference type="ARBA" id="ARBA00022679"/>
    </source>
</evidence>
<dbReference type="PROSITE" id="PS50885">
    <property type="entry name" value="HAMP"/>
    <property type="match status" value="1"/>
</dbReference>
<dbReference type="SUPFAM" id="SSF47384">
    <property type="entry name" value="Homodimeric domain of signal transducing histidine kinase"/>
    <property type="match status" value="1"/>
</dbReference>
<organism evidence="14 15">
    <name type="scientific">Runella rosea</name>
    <dbReference type="NCBI Taxonomy" id="2259595"/>
    <lineage>
        <taxon>Bacteria</taxon>
        <taxon>Pseudomonadati</taxon>
        <taxon>Bacteroidota</taxon>
        <taxon>Cytophagia</taxon>
        <taxon>Cytophagales</taxon>
        <taxon>Spirosomataceae</taxon>
        <taxon>Runella</taxon>
    </lineage>
</organism>
<feature type="transmembrane region" description="Helical" evidence="11">
    <location>
        <begin position="7"/>
        <end position="30"/>
    </location>
</feature>
<keyword evidence="8 11" id="KW-1133">Transmembrane helix</keyword>
<dbReference type="PRINTS" id="PR00344">
    <property type="entry name" value="BCTRLSENSOR"/>
</dbReference>
<evidence type="ECO:0000256" key="8">
    <source>
        <dbReference type="ARBA" id="ARBA00022989"/>
    </source>
</evidence>
<protein>
    <recommendedName>
        <fullName evidence="3">histidine kinase</fullName>
        <ecNumber evidence="3">2.7.13.3</ecNumber>
    </recommendedName>
</protein>
<sequence length="454" mass="51767">MTIRTRLTLLFTAVVSILLLLFCIVIYLLAERHRKAQFYEQLKAEANTNVELLFGKETFSPELYKWLDKNHLTVLNEEEIIIYNYRDSLVYESGTDYLKVDKTILNQVRLEKEFRWDEGKREVVGVLFADEYNRFVVFASAVDKYGHSEVSNLLLVMGVGWFISGFIVFLVGWFYAYRALLPLKKLIGRVDAITASRLDLRVDVGNTPDEIGQLAERFNRMLDRLEEAFQLQRAFVSNASHELRTPLTAITGQIEVALMDDNPQEWHDTLRSVLDDARQLNRLSNGLLSLAKVSMEESAVKLSEVYLDEIFWQVRSELLRAYPAYTVKVNLANFSKDTTHFNVLGNEALLQIALINLLENGAKFSPDNTVEVRFNKLPRAFEIHFHNNGPAIPKEELPLIFKPFRRGSNARNIAGHGIGLSLTARIIKLHHGSLSVESESGIGTTFVITLPQKS</sequence>
<dbReference type="EC" id="2.7.13.3" evidence="3"/>
<evidence type="ECO:0000256" key="9">
    <source>
        <dbReference type="ARBA" id="ARBA00023012"/>
    </source>
</evidence>
<dbReference type="PANTHER" id="PTHR45436">
    <property type="entry name" value="SENSOR HISTIDINE KINASE YKOH"/>
    <property type="match status" value="1"/>
</dbReference>
<evidence type="ECO:0000256" key="7">
    <source>
        <dbReference type="ARBA" id="ARBA00022777"/>
    </source>
</evidence>
<dbReference type="InterPro" id="IPR003594">
    <property type="entry name" value="HATPase_dom"/>
</dbReference>
<keyword evidence="7 14" id="KW-0418">Kinase</keyword>
<evidence type="ECO:0000256" key="11">
    <source>
        <dbReference type="SAM" id="Phobius"/>
    </source>
</evidence>
<keyword evidence="15" id="KW-1185">Reference proteome</keyword>
<dbReference type="PANTHER" id="PTHR45436:SF5">
    <property type="entry name" value="SENSOR HISTIDINE KINASE TRCS"/>
    <property type="match status" value="1"/>
</dbReference>
<evidence type="ECO:0000256" key="6">
    <source>
        <dbReference type="ARBA" id="ARBA00022692"/>
    </source>
</evidence>
<evidence type="ECO:0000313" key="15">
    <source>
        <dbReference type="Proteomes" id="UP000251993"/>
    </source>
</evidence>
<dbReference type="EMBL" id="CP030850">
    <property type="protein sequence ID" value="AXE17557.1"/>
    <property type="molecule type" value="Genomic_DNA"/>
</dbReference>
<evidence type="ECO:0000259" key="12">
    <source>
        <dbReference type="PROSITE" id="PS50109"/>
    </source>
</evidence>
<dbReference type="Proteomes" id="UP000251993">
    <property type="component" value="Chromosome"/>
</dbReference>
<dbReference type="Gene3D" id="1.10.287.130">
    <property type="match status" value="1"/>
</dbReference>
<dbReference type="Gene3D" id="6.10.340.10">
    <property type="match status" value="1"/>
</dbReference>
<dbReference type="SUPFAM" id="SSF158472">
    <property type="entry name" value="HAMP domain-like"/>
    <property type="match status" value="1"/>
</dbReference>
<dbReference type="InterPro" id="IPR050428">
    <property type="entry name" value="TCS_sensor_his_kinase"/>
</dbReference>
<evidence type="ECO:0000256" key="2">
    <source>
        <dbReference type="ARBA" id="ARBA00004370"/>
    </source>
</evidence>
<dbReference type="Pfam" id="PF00672">
    <property type="entry name" value="HAMP"/>
    <property type="match status" value="1"/>
</dbReference>
<dbReference type="InterPro" id="IPR005467">
    <property type="entry name" value="His_kinase_dom"/>
</dbReference>
<dbReference type="InterPro" id="IPR036890">
    <property type="entry name" value="HATPase_C_sf"/>
</dbReference>
<dbReference type="CDD" id="cd00082">
    <property type="entry name" value="HisKA"/>
    <property type="match status" value="1"/>
</dbReference>
<name>A0A344TFY6_9BACT</name>
<feature type="domain" description="HAMP" evidence="13">
    <location>
        <begin position="177"/>
        <end position="230"/>
    </location>
</feature>
<dbReference type="CDD" id="cd06225">
    <property type="entry name" value="HAMP"/>
    <property type="match status" value="1"/>
</dbReference>
<dbReference type="FunFam" id="1.10.287.130:FF:000001">
    <property type="entry name" value="Two-component sensor histidine kinase"/>
    <property type="match status" value="1"/>
</dbReference>
<evidence type="ECO:0000256" key="4">
    <source>
        <dbReference type="ARBA" id="ARBA00022553"/>
    </source>
</evidence>
<dbReference type="KEGG" id="run:DR864_07335"/>
<evidence type="ECO:0000259" key="13">
    <source>
        <dbReference type="PROSITE" id="PS50885"/>
    </source>
</evidence>
<keyword evidence="9" id="KW-0902">Two-component regulatory system</keyword>
<dbReference type="SMART" id="SM00387">
    <property type="entry name" value="HATPase_c"/>
    <property type="match status" value="1"/>
</dbReference>
<dbReference type="GO" id="GO:0005886">
    <property type="term" value="C:plasma membrane"/>
    <property type="evidence" value="ECO:0007669"/>
    <property type="project" value="TreeGrafter"/>
</dbReference>
<keyword evidence="10 11" id="KW-0472">Membrane</keyword>
<comment type="subcellular location">
    <subcellularLocation>
        <location evidence="2">Membrane</location>
    </subcellularLocation>
</comment>
<evidence type="ECO:0000313" key="14">
    <source>
        <dbReference type="EMBL" id="AXE17557.1"/>
    </source>
</evidence>
<dbReference type="PROSITE" id="PS50109">
    <property type="entry name" value="HIS_KIN"/>
    <property type="match status" value="1"/>
</dbReference>
<dbReference type="OrthoDB" id="594725at2"/>
<dbReference type="Pfam" id="PF00512">
    <property type="entry name" value="HisKA"/>
    <property type="match status" value="1"/>
</dbReference>
<dbReference type="RefSeq" id="WP_114066342.1">
    <property type="nucleotide sequence ID" value="NZ_CP030850.1"/>
</dbReference>
<accession>A0A344TFY6</accession>
<keyword evidence="5" id="KW-0808">Transferase</keyword>
<comment type="catalytic activity">
    <reaction evidence="1">
        <text>ATP + protein L-histidine = ADP + protein N-phospho-L-histidine.</text>
        <dbReference type="EC" id="2.7.13.3"/>
    </reaction>
</comment>
<dbReference type="Pfam" id="PF02518">
    <property type="entry name" value="HATPase_c"/>
    <property type="match status" value="1"/>
</dbReference>
<gene>
    <name evidence="14" type="ORF">DR864_07335</name>
</gene>
<keyword evidence="6 11" id="KW-0812">Transmembrane</keyword>
<dbReference type="AlphaFoldDB" id="A0A344TFY6"/>
<feature type="transmembrane region" description="Helical" evidence="11">
    <location>
        <begin position="153"/>
        <end position="176"/>
    </location>
</feature>
<dbReference type="GO" id="GO:0000155">
    <property type="term" value="F:phosphorelay sensor kinase activity"/>
    <property type="evidence" value="ECO:0007669"/>
    <property type="project" value="InterPro"/>
</dbReference>
<dbReference type="InterPro" id="IPR003660">
    <property type="entry name" value="HAMP_dom"/>
</dbReference>
<feature type="domain" description="Histidine kinase" evidence="12">
    <location>
        <begin position="238"/>
        <end position="454"/>
    </location>
</feature>
<proteinExistence type="predicted"/>
<dbReference type="SMART" id="SM00388">
    <property type="entry name" value="HisKA"/>
    <property type="match status" value="1"/>
</dbReference>
<evidence type="ECO:0000256" key="3">
    <source>
        <dbReference type="ARBA" id="ARBA00012438"/>
    </source>
</evidence>
<dbReference type="InterPro" id="IPR003661">
    <property type="entry name" value="HisK_dim/P_dom"/>
</dbReference>
<evidence type="ECO:0000256" key="1">
    <source>
        <dbReference type="ARBA" id="ARBA00000085"/>
    </source>
</evidence>
<reference evidence="14 15" key="1">
    <citation type="submission" date="2018-07" db="EMBL/GenBank/DDBJ databases">
        <title>Genome sequencing of Runella.</title>
        <authorList>
            <person name="Baek M.-G."/>
            <person name="Yi H."/>
        </authorList>
    </citation>
    <scope>NUCLEOTIDE SEQUENCE [LARGE SCALE GENOMIC DNA]</scope>
    <source>
        <strain evidence="14 15">HYN0085</strain>
    </source>
</reference>
<dbReference type="SUPFAM" id="SSF55874">
    <property type="entry name" value="ATPase domain of HSP90 chaperone/DNA topoisomerase II/histidine kinase"/>
    <property type="match status" value="1"/>
</dbReference>
<keyword evidence="4" id="KW-0597">Phosphoprotein</keyword>
<dbReference type="InterPro" id="IPR004358">
    <property type="entry name" value="Sig_transdc_His_kin-like_C"/>
</dbReference>
<dbReference type="SMART" id="SM00304">
    <property type="entry name" value="HAMP"/>
    <property type="match status" value="1"/>
</dbReference>
<dbReference type="InterPro" id="IPR036097">
    <property type="entry name" value="HisK_dim/P_sf"/>
</dbReference>